<name>A0A975AY69_9BACT</name>
<dbReference type="RefSeq" id="WP_207562051.1">
    <property type="nucleotide sequence ID" value="NZ_CP046072.1"/>
</dbReference>
<dbReference type="Gene3D" id="1.20.120.50">
    <property type="entry name" value="Hemerythrin-like"/>
    <property type="match status" value="1"/>
</dbReference>
<dbReference type="SUPFAM" id="SSF47188">
    <property type="entry name" value="Hemerythrin-like"/>
    <property type="match status" value="1"/>
</dbReference>
<dbReference type="AlphaFoldDB" id="A0A975AY69"/>
<comment type="similarity">
    <text evidence="1">Belongs to the hemerythrin family.</text>
</comment>
<dbReference type="InterPro" id="IPR012312">
    <property type="entry name" value="Hemerythrin-like"/>
</dbReference>
<evidence type="ECO:0000313" key="6">
    <source>
        <dbReference type="Proteomes" id="UP000671852"/>
    </source>
</evidence>
<dbReference type="EMBL" id="CP046072">
    <property type="protein sequence ID" value="QSZ40771.1"/>
    <property type="molecule type" value="Genomic_DNA"/>
</dbReference>
<dbReference type="GO" id="GO:0046872">
    <property type="term" value="F:metal ion binding"/>
    <property type="evidence" value="ECO:0007669"/>
    <property type="project" value="UniProtKB-KW"/>
</dbReference>
<evidence type="ECO:0000313" key="5">
    <source>
        <dbReference type="EMBL" id="QSZ40771.1"/>
    </source>
</evidence>
<dbReference type="KEGG" id="saqt:GJV85_01100"/>
<keyword evidence="3" id="KW-0408">Iron</keyword>
<dbReference type="InterPro" id="IPR012827">
    <property type="entry name" value="Hemerythrin_metal-bd"/>
</dbReference>
<dbReference type="InterPro" id="IPR035938">
    <property type="entry name" value="Hemerythrin-like_sf"/>
</dbReference>
<accession>A0A975AY69</accession>
<evidence type="ECO:0000256" key="3">
    <source>
        <dbReference type="ARBA" id="ARBA00023004"/>
    </source>
</evidence>
<evidence type="ECO:0000259" key="4">
    <source>
        <dbReference type="Pfam" id="PF01814"/>
    </source>
</evidence>
<dbReference type="CDD" id="cd12107">
    <property type="entry name" value="Hemerythrin"/>
    <property type="match status" value="1"/>
</dbReference>
<feature type="domain" description="Hemerythrin-like" evidence="4">
    <location>
        <begin position="18"/>
        <end position="121"/>
    </location>
</feature>
<keyword evidence="2" id="KW-0479">Metal-binding</keyword>
<reference evidence="5" key="2">
    <citation type="submission" date="2021-04" db="EMBL/GenBank/DDBJ databases">
        <title>Isolation and characterization of a novel species of the genus Sulfurimonas.</title>
        <authorList>
            <person name="Fukui M."/>
        </authorList>
    </citation>
    <scope>NUCLEOTIDE SEQUENCE</scope>
    <source>
        <strain evidence="5">H1576</strain>
    </source>
</reference>
<gene>
    <name evidence="5" type="ORF">GJV85_01100</name>
</gene>
<dbReference type="Pfam" id="PF01814">
    <property type="entry name" value="Hemerythrin"/>
    <property type="match status" value="1"/>
</dbReference>
<reference evidence="5" key="1">
    <citation type="submission" date="2019-11" db="EMBL/GenBank/DDBJ databases">
        <authorList>
            <person name="Kojima H."/>
        </authorList>
    </citation>
    <scope>NUCLEOTIDE SEQUENCE</scope>
    <source>
        <strain evidence="5">H1576</strain>
    </source>
</reference>
<dbReference type="Proteomes" id="UP000671852">
    <property type="component" value="Chromosome"/>
</dbReference>
<protein>
    <recommendedName>
        <fullName evidence="4">Hemerythrin-like domain-containing protein</fullName>
    </recommendedName>
</protein>
<organism evidence="5 6">
    <name type="scientific">Sulfurimonas aquatica</name>
    <dbReference type="NCBI Taxonomy" id="2672570"/>
    <lineage>
        <taxon>Bacteria</taxon>
        <taxon>Pseudomonadati</taxon>
        <taxon>Campylobacterota</taxon>
        <taxon>Epsilonproteobacteria</taxon>
        <taxon>Campylobacterales</taxon>
        <taxon>Sulfurimonadaceae</taxon>
        <taxon>Sulfurimonas</taxon>
    </lineage>
</organism>
<proteinExistence type="inferred from homology"/>
<dbReference type="NCBIfam" id="TIGR02481">
    <property type="entry name" value="hemeryth_dom"/>
    <property type="match status" value="1"/>
</dbReference>
<sequence length="145" mass="16947">MISPDKLPMVETASMNDTHFDTILLINKLSTAVDAKDINSISELFIELIEHTEQHCKNEEEMMIEKKFPPYPAHKEEHDLALDDMRNAALKFTETKDIDAVKKYVDLNLAPWFLQHTETMDAVTSMFLENSELHRVYWDRLVPRK</sequence>
<keyword evidence="6" id="KW-1185">Reference proteome</keyword>
<evidence type="ECO:0000256" key="2">
    <source>
        <dbReference type="ARBA" id="ARBA00022723"/>
    </source>
</evidence>
<evidence type="ECO:0000256" key="1">
    <source>
        <dbReference type="ARBA" id="ARBA00010587"/>
    </source>
</evidence>